<reference evidence="1" key="2">
    <citation type="journal article" date="2015" name="Data Brief">
        <title>Shoot transcriptome of the giant reed, Arundo donax.</title>
        <authorList>
            <person name="Barrero R.A."/>
            <person name="Guerrero F.D."/>
            <person name="Moolhuijzen P."/>
            <person name="Goolsby J.A."/>
            <person name="Tidwell J."/>
            <person name="Bellgard S.E."/>
            <person name="Bellgard M.I."/>
        </authorList>
    </citation>
    <scope>NUCLEOTIDE SEQUENCE</scope>
    <source>
        <tissue evidence="1">Shoot tissue taken approximately 20 cm above the soil surface</tissue>
    </source>
</reference>
<name>A0A0A8Z5F2_ARUDO</name>
<dbReference type="AlphaFoldDB" id="A0A0A8Z5F2"/>
<dbReference type="EMBL" id="GBRH01264967">
    <property type="protein sequence ID" value="JAD32928.1"/>
    <property type="molecule type" value="Transcribed_RNA"/>
</dbReference>
<reference evidence="1" key="1">
    <citation type="submission" date="2014-09" db="EMBL/GenBank/DDBJ databases">
        <authorList>
            <person name="Magalhaes I.L.F."/>
            <person name="Oliveira U."/>
            <person name="Santos F.R."/>
            <person name="Vidigal T.H.D.A."/>
            <person name="Brescovit A.D."/>
            <person name="Santos A.J."/>
        </authorList>
    </citation>
    <scope>NUCLEOTIDE SEQUENCE</scope>
    <source>
        <tissue evidence="1">Shoot tissue taken approximately 20 cm above the soil surface</tissue>
    </source>
</reference>
<evidence type="ECO:0000313" key="1">
    <source>
        <dbReference type="EMBL" id="JAD32928.1"/>
    </source>
</evidence>
<protein>
    <submittedName>
        <fullName evidence="1">Uncharacterized protein</fullName>
    </submittedName>
</protein>
<accession>A0A0A8Z5F2</accession>
<organism evidence="1">
    <name type="scientific">Arundo donax</name>
    <name type="common">Giant reed</name>
    <name type="synonym">Donax arundinaceus</name>
    <dbReference type="NCBI Taxonomy" id="35708"/>
    <lineage>
        <taxon>Eukaryota</taxon>
        <taxon>Viridiplantae</taxon>
        <taxon>Streptophyta</taxon>
        <taxon>Embryophyta</taxon>
        <taxon>Tracheophyta</taxon>
        <taxon>Spermatophyta</taxon>
        <taxon>Magnoliopsida</taxon>
        <taxon>Liliopsida</taxon>
        <taxon>Poales</taxon>
        <taxon>Poaceae</taxon>
        <taxon>PACMAD clade</taxon>
        <taxon>Arundinoideae</taxon>
        <taxon>Arundineae</taxon>
        <taxon>Arundo</taxon>
    </lineage>
</organism>
<proteinExistence type="predicted"/>
<sequence length="38" mass="4363">MEVSSTSSHRKRDQEYVEFKLNGTGKPYSHIICKTSAF</sequence>